<dbReference type="SUPFAM" id="SSF52309">
    <property type="entry name" value="N-(deoxy)ribosyltransferase-like"/>
    <property type="match status" value="1"/>
</dbReference>
<accession>A0AAU9DDH9</accession>
<evidence type="ECO:0000313" key="1">
    <source>
        <dbReference type="EMBL" id="BDR58877.1"/>
    </source>
</evidence>
<protein>
    <submittedName>
        <fullName evidence="1">Nucleoside 2-deoxyribosyltransferase</fullName>
    </submittedName>
</protein>
<dbReference type="PANTHER" id="PTHR15364">
    <property type="entry name" value="2'-DEOXYNUCLEOSIDE 5'-PHOSPHATE N-HYDROLASE 1"/>
    <property type="match status" value="1"/>
</dbReference>
<gene>
    <name evidence="1" type="ORF">XA3_13180</name>
</gene>
<dbReference type="GO" id="GO:0009159">
    <property type="term" value="P:deoxyribonucleoside monophosphate catabolic process"/>
    <property type="evidence" value="ECO:0007669"/>
    <property type="project" value="TreeGrafter"/>
</dbReference>
<dbReference type="AlphaFoldDB" id="A0AAU9DDH9"/>
<dbReference type="Proteomes" id="UP001321861">
    <property type="component" value="Chromosome"/>
</dbReference>
<evidence type="ECO:0000313" key="2">
    <source>
        <dbReference type="Proteomes" id="UP001321861"/>
    </source>
</evidence>
<sequence length="157" mass="17363">MKIYFANALFTVAEQNFNAELAQKIRSIDPKIDLYLPQENQSINDKNLYADSKMIALGDTENLTKSDLVVAILDGVITDPGVAAEIGVAYANKIPIVALYSDSRQLGGANQQKVEALNEIAENQFFYVNLYVIGLIKLNGTVVRNEADLLQEIKQKI</sequence>
<dbReference type="PANTHER" id="PTHR15364:SF0">
    <property type="entry name" value="2'-DEOXYNUCLEOSIDE 5'-PHOSPHATE N-HYDROLASE 1"/>
    <property type="match status" value="1"/>
</dbReference>
<dbReference type="RefSeq" id="WP_317634705.1">
    <property type="nucleotide sequence ID" value="NZ_AP026802.1"/>
</dbReference>
<dbReference type="KEGG" id="xap:XA3_13180"/>
<reference evidence="1 2" key="1">
    <citation type="journal article" date="2023" name="Microbiol. Spectr.">
        <title>Symbiosis of Carpenter Bees with Uncharacterized Lactic Acid Bacteria Showing NAD Auxotrophy.</title>
        <authorList>
            <person name="Kawasaki S."/>
            <person name="Ozawa K."/>
            <person name="Mori T."/>
            <person name="Yamamoto A."/>
            <person name="Ito M."/>
            <person name="Ohkuma M."/>
            <person name="Sakamoto M."/>
            <person name="Matsutani M."/>
        </authorList>
    </citation>
    <scope>NUCLEOTIDE SEQUENCE [LARGE SCALE GENOMIC DNA]</scope>
    <source>
        <strain evidence="1 2">XA3</strain>
    </source>
</reference>
<dbReference type="Pfam" id="PF05014">
    <property type="entry name" value="Nuc_deoxyrib_tr"/>
    <property type="match status" value="1"/>
</dbReference>
<dbReference type="InterPro" id="IPR007710">
    <property type="entry name" value="Nucleoside_deoxyribTrfase"/>
</dbReference>
<organism evidence="1 2">
    <name type="scientific">Xylocopilactobacillus apicola</name>
    <dbReference type="NCBI Taxonomy" id="2932184"/>
    <lineage>
        <taxon>Bacteria</taxon>
        <taxon>Bacillati</taxon>
        <taxon>Bacillota</taxon>
        <taxon>Bacilli</taxon>
        <taxon>Lactobacillales</taxon>
        <taxon>Lactobacillaceae</taxon>
        <taxon>Xylocopilactobacillus</taxon>
    </lineage>
</organism>
<proteinExistence type="predicted"/>
<dbReference type="EMBL" id="AP026802">
    <property type="protein sequence ID" value="BDR58877.1"/>
    <property type="molecule type" value="Genomic_DNA"/>
</dbReference>
<dbReference type="InterPro" id="IPR051239">
    <property type="entry name" value="2'-dNMP_N-hydrolase"/>
</dbReference>
<name>A0AAU9DDH9_9LACO</name>
<keyword evidence="2" id="KW-1185">Reference proteome</keyword>
<dbReference type="GO" id="GO:0070694">
    <property type="term" value="F:5-hydroxymethyl-dUMP N-hydrolase activity"/>
    <property type="evidence" value="ECO:0007669"/>
    <property type="project" value="TreeGrafter"/>
</dbReference>
<dbReference type="Gene3D" id="3.40.50.450">
    <property type="match status" value="1"/>
</dbReference>